<evidence type="ECO:0000313" key="2">
    <source>
        <dbReference type="Proteomes" id="UP000698800"/>
    </source>
</evidence>
<accession>A0A9P8I619</accession>
<reference evidence="1" key="1">
    <citation type="submission" date="2021-03" db="EMBL/GenBank/DDBJ databases">
        <title>Comparative genomics and phylogenomic investigation of the class Geoglossomycetes provide insights into ecological specialization and systematics.</title>
        <authorList>
            <person name="Melie T."/>
            <person name="Pirro S."/>
            <person name="Miller A.N."/>
            <person name="Quandt A."/>
        </authorList>
    </citation>
    <scope>NUCLEOTIDE SEQUENCE</scope>
    <source>
        <strain evidence="1">GBOQ0MN5Z8</strain>
    </source>
</reference>
<evidence type="ECO:0000313" key="1">
    <source>
        <dbReference type="EMBL" id="KAH0541559.1"/>
    </source>
</evidence>
<dbReference type="OrthoDB" id="5417695at2759"/>
<proteinExistence type="predicted"/>
<dbReference type="Proteomes" id="UP000698800">
    <property type="component" value="Unassembled WGS sequence"/>
</dbReference>
<organism evidence="1 2">
    <name type="scientific">Glutinoglossum americanum</name>
    <dbReference type="NCBI Taxonomy" id="1670608"/>
    <lineage>
        <taxon>Eukaryota</taxon>
        <taxon>Fungi</taxon>
        <taxon>Dikarya</taxon>
        <taxon>Ascomycota</taxon>
        <taxon>Pezizomycotina</taxon>
        <taxon>Geoglossomycetes</taxon>
        <taxon>Geoglossales</taxon>
        <taxon>Geoglossaceae</taxon>
        <taxon>Glutinoglossum</taxon>
    </lineage>
</organism>
<comment type="caution">
    <text evidence="1">The sequence shown here is derived from an EMBL/GenBank/DDBJ whole genome shotgun (WGS) entry which is preliminary data.</text>
</comment>
<keyword evidence="2" id="KW-1185">Reference proteome</keyword>
<dbReference type="EMBL" id="JAGHQL010000075">
    <property type="protein sequence ID" value="KAH0541559.1"/>
    <property type="molecule type" value="Genomic_DNA"/>
</dbReference>
<gene>
    <name evidence="1" type="ORF">FGG08_003971</name>
</gene>
<protein>
    <submittedName>
        <fullName evidence="1">Uncharacterized protein</fullName>
    </submittedName>
</protein>
<dbReference type="AlphaFoldDB" id="A0A9P8I619"/>
<sequence length="261" mass="28406">MADPTITTGGPAERNRQPPDLAAAELPEQPFRSYQVIKTAPLGWFTLTFLVLPTGGVYPASSPSPSFHTSRLPPNWLPWKWWLPPPIRFYDGGAKFRVGSGEETCVGRVNVAGGAGWKGVRIDIDIPAKDGDPVAGGVTTAVTQHGWSRTYEFLLPSTQQRLLWKGTKRTLRRLQPKEKKHRPFGGPSNGNLKLIDPEHPGRVLAVWENKTDWSVLGNLLVFEEEVGGLGGGDLEAVVMSGLAIVCCERLTGKGMLAGSFK</sequence>
<name>A0A9P8I619_9PEZI</name>